<comment type="caution">
    <text evidence="2">The sequence shown here is derived from an EMBL/GenBank/DDBJ whole genome shotgun (WGS) entry which is preliminary data.</text>
</comment>
<proteinExistence type="predicted"/>
<dbReference type="EMBL" id="POSP01000003">
    <property type="protein sequence ID" value="PND39174.1"/>
    <property type="molecule type" value="Genomic_DNA"/>
</dbReference>
<accession>A0A2N8L0E5</accession>
<evidence type="ECO:0000259" key="1">
    <source>
        <dbReference type="Pfam" id="PF07481"/>
    </source>
</evidence>
<gene>
    <name evidence="2" type="ORF">C1O66_17690</name>
</gene>
<dbReference type="OrthoDB" id="5971591at2"/>
<name>A0A2N8L0E5_9BURK</name>
<evidence type="ECO:0000313" key="3">
    <source>
        <dbReference type="Proteomes" id="UP000235916"/>
    </source>
</evidence>
<dbReference type="RefSeq" id="WP_102769094.1">
    <property type="nucleotide sequence ID" value="NZ_POSP01000003.1"/>
</dbReference>
<organism evidence="2 3">
    <name type="scientific">Kinneretia aquatilis</name>
    <dbReference type="NCBI Taxonomy" id="2070761"/>
    <lineage>
        <taxon>Bacteria</taxon>
        <taxon>Pseudomonadati</taxon>
        <taxon>Pseudomonadota</taxon>
        <taxon>Betaproteobacteria</taxon>
        <taxon>Burkholderiales</taxon>
        <taxon>Sphaerotilaceae</taxon>
        <taxon>Roseateles</taxon>
    </lineage>
</organism>
<evidence type="ECO:0000313" key="2">
    <source>
        <dbReference type="EMBL" id="PND39174.1"/>
    </source>
</evidence>
<dbReference type="AlphaFoldDB" id="A0A2N8L0E5"/>
<keyword evidence="3" id="KW-1185">Reference proteome</keyword>
<reference evidence="2 3" key="1">
    <citation type="submission" date="2018-01" db="EMBL/GenBank/DDBJ databases">
        <title>Draft genome sequence of Paucibacter aquatile CR182 isolated from freshwater of the Nakdong River.</title>
        <authorList>
            <person name="Choi A."/>
            <person name="Chung E.J."/>
        </authorList>
    </citation>
    <scope>NUCLEOTIDE SEQUENCE [LARGE SCALE GENOMIC DNA]</scope>
    <source>
        <strain evidence="2 3">CR182</strain>
    </source>
</reference>
<dbReference type="Pfam" id="PF07481">
    <property type="entry name" value="DUF1521"/>
    <property type="match status" value="1"/>
</dbReference>
<dbReference type="Proteomes" id="UP000235916">
    <property type="component" value="Unassembled WGS sequence"/>
</dbReference>
<feature type="domain" description="DUF1521" evidence="1">
    <location>
        <begin position="34"/>
        <end position="188"/>
    </location>
</feature>
<sequence length="291" mass="30523">MFTNSVSSASAGIAIGGCGPVDRSNPSHASTSMQGGKAVFENDNYRITAADANRVEITNKKTGENYVVWGDPHVNVDGQHAFDFWGTTTFKLDDGTKLTFETVPAGNDMTLPSKLTITNGDYGVRISGIDTNQRGDLKIDEAKGWGQTLDGVTDDGNVLLENANGKGFVAVDGNGKLVQVNQNYINGTDLQKGGAAAAAAAQQQQQLQHLAQIFQGAFQAMSSILSISLSGALLRNLLGQDSEGSRANTGVAGGGRAWTGGTVNFNEAANPQGWALSAQLSLNLTLTRWQA</sequence>
<dbReference type="InterPro" id="IPR011086">
    <property type="entry name" value="DUF1521"/>
</dbReference>
<protein>
    <recommendedName>
        <fullName evidence="1">DUF1521 domain-containing protein</fullName>
    </recommendedName>
</protein>